<evidence type="ECO:0000256" key="1">
    <source>
        <dbReference type="SAM" id="MobiDB-lite"/>
    </source>
</evidence>
<evidence type="ECO:0000256" key="2">
    <source>
        <dbReference type="SAM" id="Phobius"/>
    </source>
</evidence>
<keyword evidence="2" id="KW-0812">Transmembrane</keyword>
<organism evidence="3 4">
    <name type="scientific">Romanomermis culicivorax</name>
    <name type="common">Nematode worm</name>
    <dbReference type="NCBI Taxonomy" id="13658"/>
    <lineage>
        <taxon>Eukaryota</taxon>
        <taxon>Metazoa</taxon>
        <taxon>Ecdysozoa</taxon>
        <taxon>Nematoda</taxon>
        <taxon>Enoplea</taxon>
        <taxon>Dorylaimia</taxon>
        <taxon>Mermithida</taxon>
        <taxon>Mermithoidea</taxon>
        <taxon>Mermithidae</taxon>
        <taxon>Romanomermis</taxon>
    </lineage>
</organism>
<dbReference type="Proteomes" id="UP000887565">
    <property type="component" value="Unplaced"/>
</dbReference>
<protein>
    <submittedName>
        <fullName evidence="4">Uncharacterized protein</fullName>
    </submittedName>
</protein>
<keyword evidence="2" id="KW-0472">Membrane</keyword>
<feature type="transmembrane region" description="Helical" evidence="2">
    <location>
        <begin position="49"/>
        <end position="69"/>
    </location>
</feature>
<name>A0A915JS39_ROMCU</name>
<feature type="region of interest" description="Disordered" evidence="1">
    <location>
        <begin position="80"/>
        <end position="103"/>
    </location>
</feature>
<sequence>MVVEDEDTAVDEEVADVLESREGPAAAGIVLTLMIMLVLKPTLWLMPGIPSLMAVVVAATTLGFLLTVVSKVGRRLVEDPNVDMSDKEEPPLDNGNMDNDGTSKNNDNVFVQGFLYNRQSKFVNGRWTYSIWKVAHQHELSVSTQTRLYQSLVPTKV</sequence>
<keyword evidence="2" id="KW-1133">Transmembrane helix</keyword>
<accession>A0A915JS39</accession>
<proteinExistence type="predicted"/>
<dbReference type="AlphaFoldDB" id="A0A915JS39"/>
<evidence type="ECO:0000313" key="4">
    <source>
        <dbReference type="WBParaSite" id="nRc.2.0.1.t29120-RA"/>
    </source>
</evidence>
<evidence type="ECO:0000313" key="3">
    <source>
        <dbReference type="Proteomes" id="UP000887565"/>
    </source>
</evidence>
<dbReference type="WBParaSite" id="nRc.2.0.1.t29120-RA">
    <property type="protein sequence ID" value="nRc.2.0.1.t29120-RA"/>
    <property type="gene ID" value="nRc.2.0.1.g29120"/>
</dbReference>
<keyword evidence="3" id="KW-1185">Reference proteome</keyword>
<reference evidence="4" key="1">
    <citation type="submission" date="2022-11" db="UniProtKB">
        <authorList>
            <consortium name="WormBaseParasite"/>
        </authorList>
    </citation>
    <scope>IDENTIFICATION</scope>
</reference>